<dbReference type="PANTHER" id="PTHR47684:SF1">
    <property type="entry name" value="PROTEIN TONSOKU"/>
    <property type="match status" value="1"/>
</dbReference>
<evidence type="ECO:0000313" key="2">
    <source>
        <dbReference type="EMBL" id="KAH9316664.1"/>
    </source>
</evidence>
<sequence length="183" mass="19976">MVNRCCLGQTGILKIIQALSENCSLQELSLAANIHENDTIFNFVGGADRTSTACCGEEVATTQNYHEECPEIRAIEKSIQLEIPISVERVPFLDCVNSHECNGPVDHRCHSISTIFSSNDTVACAGNTTESIKERGFQQSYKKDGRNCDEYDVADSEDDGRPEGVNHSSLEDDCASSSQSLGH</sequence>
<dbReference type="Proteomes" id="UP000824469">
    <property type="component" value="Unassembled WGS sequence"/>
</dbReference>
<protein>
    <submittedName>
        <fullName evidence="2">Uncharacterized protein</fullName>
    </submittedName>
</protein>
<feature type="non-terminal residue" evidence="2">
    <location>
        <position position="1"/>
    </location>
</feature>
<dbReference type="EMBL" id="JAHRHJ020000005">
    <property type="protein sequence ID" value="KAH9316664.1"/>
    <property type="molecule type" value="Genomic_DNA"/>
</dbReference>
<dbReference type="GO" id="GO:0072423">
    <property type="term" value="P:response to DNA damage checkpoint signaling"/>
    <property type="evidence" value="ECO:0007669"/>
    <property type="project" value="InterPro"/>
</dbReference>
<dbReference type="AlphaFoldDB" id="A0AA38G916"/>
<organism evidence="2 3">
    <name type="scientific">Taxus chinensis</name>
    <name type="common">Chinese yew</name>
    <name type="synonym">Taxus wallichiana var. chinensis</name>
    <dbReference type="NCBI Taxonomy" id="29808"/>
    <lineage>
        <taxon>Eukaryota</taxon>
        <taxon>Viridiplantae</taxon>
        <taxon>Streptophyta</taxon>
        <taxon>Embryophyta</taxon>
        <taxon>Tracheophyta</taxon>
        <taxon>Spermatophyta</taxon>
        <taxon>Pinopsida</taxon>
        <taxon>Pinidae</taxon>
        <taxon>Conifers II</taxon>
        <taxon>Cupressales</taxon>
        <taxon>Taxaceae</taxon>
        <taxon>Taxus</taxon>
    </lineage>
</organism>
<evidence type="ECO:0000313" key="3">
    <source>
        <dbReference type="Proteomes" id="UP000824469"/>
    </source>
</evidence>
<evidence type="ECO:0000256" key="1">
    <source>
        <dbReference type="SAM" id="MobiDB-lite"/>
    </source>
</evidence>
<dbReference type="GO" id="GO:0009933">
    <property type="term" value="P:meristem structural organization"/>
    <property type="evidence" value="ECO:0007669"/>
    <property type="project" value="InterPro"/>
</dbReference>
<dbReference type="GO" id="GO:0040029">
    <property type="term" value="P:epigenetic regulation of gene expression"/>
    <property type="evidence" value="ECO:0007669"/>
    <property type="project" value="InterPro"/>
</dbReference>
<dbReference type="InterPro" id="IPR044227">
    <property type="entry name" value="TONSOKU"/>
</dbReference>
<gene>
    <name evidence="2" type="ORF">KI387_025291</name>
</gene>
<keyword evidence="3" id="KW-1185">Reference proteome</keyword>
<feature type="region of interest" description="Disordered" evidence="1">
    <location>
        <begin position="148"/>
        <end position="183"/>
    </location>
</feature>
<name>A0AA38G916_TAXCH</name>
<dbReference type="GO" id="GO:0005634">
    <property type="term" value="C:nucleus"/>
    <property type="evidence" value="ECO:0007669"/>
    <property type="project" value="InterPro"/>
</dbReference>
<dbReference type="PANTHER" id="PTHR47684">
    <property type="entry name" value="PROTEIN TONSOKU"/>
    <property type="match status" value="1"/>
</dbReference>
<proteinExistence type="predicted"/>
<comment type="caution">
    <text evidence="2">The sequence shown here is derived from an EMBL/GenBank/DDBJ whole genome shotgun (WGS) entry which is preliminary data.</text>
</comment>
<accession>A0AA38G916</accession>
<reference evidence="2 3" key="1">
    <citation type="journal article" date="2021" name="Nat. Plants">
        <title>The Taxus genome provides insights into paclitaxel biosynthesis.</title>
        <authorList>
            <person name="Xiong X."/>
            <person name="Gou J."/>
            <person name="Liao Q."/>
            <person name="Li Y."/>
            <person name="Zhou Q."/>
            <person name="Bi G."/>
            <person name="Li C."/>
            <person name="Du R."/>
            <person name="Wang X."/>
            <person name="Sun T."/>
            <person name="Guo L."/>
            <person name="Liang H."/>
            <person name="Lu P."/>
            <person name="Wu Y."/>
            <person name="Zhang Z."/>
            <person name="Ro D.K."/>
            <person name="Shang Y."/>
            <person name="Huang S."/>
            <person name="Yan J."/>
        </authorList>
    </citation>
    <scope>NUCLEOTIDE SEQUENCE [LARGE SCALE GENOMIC DNA]</scope>
    <source>
        <strain evidence="2">Ta-2019</strain>
    </source>
</reference>